<organism evidence="1 2">
    <name type="scientific">Ridgeia piscesae</name>
    <name type="common">Tubeworm</name>
    <dbReference type="NCBI Taxonomy" id="27915"/>
    <lineage>
        <taxon>Eukaryota</taxon>
        <taxon>Metazoa</taxon>
        <taxon>Spiralia</taxon>
        <taxon>Lophotrochozoa</taxon>
        <taxon>Annelida</taxon>
        <taxon>Polychaeta</taxon>
        <taxon>Sedentaria</taxon>
        <taxon>Canalipalpata</taxon>
        <taxon>Sabellida</taxon>
        <taxon>Siboglinidae</taxon>
        <taxon>Ridgeia</taxon>
    </lineage>
</organism>
<protein>
    <submittedName>
        <fullName evidence="1">Uncharacterized protein</fullName>
    </submittedName>
</protein>
<evidence type="ECO:0000313" key="2">
    <source>
        <dbReference type="Proteomes" id="UP001209878"/>
    </source>
</evidence>
<sequence length="126" mass="14365">MYVTLCTSCTVLNAPGHTHATGQFIKLFAFCPMFNCGSHRRCSRRGKTPEVGSNVRQPRVISLAARRSRQTEGGQTRLSFVLLDCYAYCQLYTLRVSLKSYTIWALMRVSLVGCRNYFEITRTRVI</sequence>
<comment type="caution">
    <text evidence="1">The sequence shown here is derived from an EMBL/GenBank/DDBJ whole genome shotgun (WGS) entry which is preliminary data.</text>
</comment>
<accession>A0AAD9N576</accession>
<evidence type="ECO:0000313" key="1">
    <source>
        <dbReference type="EMBL" id="KAK2155456.1"/>
    </source>
</evidence>
<keyword evidence="2" id="KW-1185">Reference proteome</keyword>
<dbReference type="Proteomes" id="UP001209878">
    <property type="component" value="Unassembled WGS sequence"/>
</dbReference>
<name>A0AAD9N576_RIDPI</name>
<proteinExistence type="predicted"/>
<gene>
    <name evidence="1" type="ORF">NP493_2073g00010</name>
</gene>
<reference evidence="1" key="1">
    <citation type="journal article" date="2023" name="Mol. Biol. Evol.">
        <title>Third-Generation Sequencing Reveals the Adaptive Role of the Epigenome in Three Deep-Sea Polychaetes.</title>
        <authorList>
            <person name="Perez M."/>
            <person name="Aroh O."/>
            <person name="Sun Y."/>
            <person name="Lan Y."/>
            <person name="Juniper S.K."/>
            <person name="Young C.R."/>
            <person name="Angers B."/>
            <person name="Qian P.Y."/>
        </authorList>
    </citation>
    <scope>NUCLEOTIDE SEQUENCE</scope>
    <source>
        <strain evidence="1">R07B-5</strain>
    </source>
</reference>
<dbReference type="EMBL" id="JAODUO010002072">
    <property type="protein sequence ID" value="KAK2155456.1"/>
    <property type="molecule type" value="Genomic_DNA"/>
</dbReference>
<dbReference type="AlphaFoldDB" id="A0AAD9N576"/>